<dbReference type="Proteomes" id="UP001498398">
    <property type="component" value="Unassembled WGS sequence"/>
</dbReference>
<feature type="region of interest" description="Disordered" evidence="1">
    <location>
        <begin position="56"/>
        <end position="75"/>
    </location>
</feature>
<proteinExistence type="predicted"/>
<protein>
    <submittedName>
        <fullName evidence="2">Uncharacterized protein</fullName>
    </submittedName>
</protein>
<organism evidence="2 3">
    <name type="scientific">Marasmiellus scandens</name>
    <dbReference type="NCBI Taxonomy" id="2682957"/>
    <lineage>
        <taxon>Eukaryota</taxon>
        <taxon>Fungi</taxon>
        <taxon>Dikarya</taxon>
        <taxon>Basidiomycota</taxon>
        <taxon>Agaricomycotina</taxon>
        <taxon>Agaricomycetes</taxon>
        <taxon>Agaricomycetidae</taxon>
        <taxon>Agaricales</taxon>
        <taxon>Marasmiineae</taxon>
        <taxon>Omphalotaceae</taxon>
        <taxon>Marasmiellus</taxon>
    </lineage>
</organism>
<evidence type="ECO:0000313" key="3">
    <source>
        <dbReference type="Proteomes" id="UP001498398"/>
    </source>
</evidence>
<keyword evidence="3" id="KW-1185">Reference proteome</keyword>
<comment type="caution">
    <text evidence="2">The sequence shown here is derived from an EMBL/GenBank/DDBJ whole genome shotgun (WGS) entry which is preliminary data.</text>
</comment>
<sequence length="75" mass="8603">MPSSYLTQLSSTVTLLFNTPLAESIEQPKEFQLKEMPSLKNGRSWRHSQQIKVIQDQDLPSRCSSVRESPALEKR</sequence>
<evidence type="ECO:0000256" key="1">
    <source>
        <dbReference type="SAM" id="MobiDB-lite"/>
    </source>
</evidence>
<evidence type="ECO:0000313" key="2">
    <source>
        <dbReference type="EMBL" id="KAK7464701.1"/>
    </source>
</evidence>
<name>A0ABR1JUH7_9AGAR</name>
<reference evidence="2 3" key="1">
    <citation type="submission" date="2024-01" db="EMBL/GenBank/DDBJ databases">
        <title>A draft genome for the cacao thread blight pathogen Marasmiellus scandens.</title>
        <authorList>
            <person name="Baruah I.K."/>
            <person name="Leung J."/>
            <person name="Bukari Y."/>
            <person name="Amoako-Attah I."/>
            <person name="Meinhardt L.W."/>
            <person name="Bailey B.A."/>
            <person name="Cohen S.P."/>
        </authorList>
    </citation>
    <scope>NUCLEOTIDE SEQUENCE [LARGE SCALE GENOMIC DNA]</scope>
    <source>
        <strain evidence="2 3">GH-19</strain>
    </source>
</reference>
<gene>
    <name evidence="2" type="ORF">VKT23_005908</name>
</gene>
<dbReference type="EMBL" id="JBANRG010000007">
    <property type="protein sequence ID" value="KAK7464701.1"/>
    <property type="molecule type" value="Genomic_DNA"/>
</dbReference>
<accession>A0ABR1JUH7</accession>